<organism evidence="1 2">
    <name type="scientific">Gordonia phage Bachita</name>
    <dbReference type="NCBI Taxonomy" id="1838061"/>
    <lineage>
        <taxon>Viruses</taxon>
        <taxon>Duplodnaviria</taxon>
        <taxon>Heunggongvirae</taxon>
        <taxon>Uroviricota</taxon>
        <taxon>Caudoviricetes</taxon>
        <taxon>Smoothievirus</taxon>
        <taxon>Smoothievirus bachita</taxon>
    </lineage>
</organism>
<dbReference type="RefSeq" id="YP_009276288.1">
    <property type="nucleotide sequence ID" value="NC_030936.1"/>
</dbReference>
<dbReference type="Proteomes" id="UP000201796">
    <property type="component" value="Segment"/>
</dbReference>
<sequence length="42" mass="4561">MNDHEILLAIQDLMDGVAWSADTLNSIAELLNANGYTIGDIE</sequence>
<protein>
    <submittedName>
        <fullName evidence="1">Uncharacterized protein</fullName>
    </submittedName>
</protein>
<name>A0A160DFX5_9CAUD</name>
<dbReference type="KEGG" id="vg:28802754"/>
<evidence type="ECO:0000313" key="2">
    <source>
        <dbReference type="Proteomes" id="UP000201796"/>
    </source>
</evidence>
<reference evidence="1 2" key="1">
    <citation type="submission" date="2016-03" db="EMBL/GenBank/DDBJ databases">
        <authorList>
            <person name="Montgomery M.T."/>
            <person name="Guerrero C.A."/>
            <person name="Mavrich T.N."/>
            <person name="Pope W.H."/>
            <person name="Garlena R.A."/>
            <person name="Russell D.A."/>
            <person name="Jacobs-Sera D."/>
            <person name="Hendrix R.W."/>
            <person name="Hatfull G.F."/>
        </authorList>
    </citation>
    <scope>NUCLEOTIDE SEQUENCE [LARGE SCALE GENOMIC DNA]</scope>
</reference>
<keyword evidence="2" id="KW-1185">Reference proteome</keyword>
<dbReference type="GeneID" id="28802754"/>
<proteinExistence type="predicted"/>
<evidence type="ECO:0000313" key="1">
    <source>
        <dbReference type="EMBL" id="ANA86851.1"/>
    </source>
</evidence>
<dbReference type="EMBL" id="KU998247">
    <property type="protein sequence ID" value="ANA86851.1"/>
    <property type="molecule type" value="Genomic_DNA"/>
</dbReference>
<accession>A0A160DFX5</accession>
<gene>
    <name evidence="1" type="primary">177</name>
    <name evidence="1" type="ORF">PBI_BACHITA_177</name>
</gene>